<feature type="transmembrane region" description="Helical" evidence="1">
    <location>
        <begin position="40"/>
        <end position="56"/>
    </location>
</feature>
<name>A0A2S7FB41_CLOBU</name>
<organism evidence="2 3">
    <name type="scientific">Clostridium butyricum</name>
    <dbReference type="NCBI Taxonomy" id="1492"/>
    <lineage>
        <taxon>Bacteria</taxon>
        <taxon>Bacillati</taxon>
        <taxon>Bacillota</taxon>
        <taxon>Clostridia</taxon>
        <taxon>Eubacteriales</taxon>
        <taxon>Clostridiaceae</taxon>
        <taxon>Clostridium</taxon>
    </lineage>
</organism>
<dbReference type="Proteomes" id="UP000238081">
    <property type="component" value="Unassembled WGS sequence"/>
</dbReference>
<keyword evidence="1" id="KW-1133">Transmembrane helix</keyword>
<feature type="transmembrane region" description="Helical" evidence="1">
    <location>
        <begin position="68"/>
        <end position="88"/>
    </location>
</feature>
<feature type="transmembrane region" description="Helical" evidence="1">
    <location>
        <begin position="151"/>
        <end position="169"/>
    </location>
</feature>
<dbReference type="RefSeq" id="WP_027637094.1">
    <property type="nucleotide sequence ID" value="NZ_CANCWB010000004.1"/>
</dbReference>
<keyword evidence="1" id="KW-0812">Transmembrane</keyword>
<evidence type="ECO:0000313" key="2">
    <source>
        <dbReference type="EMBL" id="PPV15129.1"/>
    </source>
</evidence>
<dbReference type="EMBL" id="LRDH01000102">
    <property type="protein sequence ID" value="PPV15129.1"/>
    <property type="molecule type" value="Genomic_DNA"/>
</dbReference>
<feature type="transmembrane region" description="Helical" evidence="1">
    <location>
        <begin position="124"/>
        <end position="145"/>
    </location>
</feature>
<feature type="transmembrane region" description="Helical" evidence="1">
    <location>
        <begin position="94"/>
        <end position="112"/>
    </location>
</feature>
<gene>
    <name evidence="2" type="ORF">AWN73_12695</name>
</gene>
<proteinExistence type="predicted"/>
<evidence type="ECO:0000313" key="3">
    <source>
        <dbReference type="Proteomes" id="UP000238081"/>
    </source>
</evidence>
<reference evidence="2 3" key="1">
    <citation type="submission" date="2016-01" db="EMBL/GenBank/DDBJ databases">
        <title>Characterization of the Clostridium difficile lineages that are prevalent in Hong Kong and China.</title>
        <authorList>
            <person name="Kwok J.S.-L."/>
            <person name="Lam W.-Y."/>
            <person name="Ip M."/>
            <person name="Chan T.-F."/>
            <person name="Hawkey P.M."/>
            <person name="Tsui S.K.-W."/>
        </authorList>
    </citation>
    <scope>NUCLEOTIDE SEQUENCE [LARGE SCALE GENOMIC DNA]</scope>
    <source>
        <strain evidence="2 3">300064</strain>
    </source>
</reference>
<sequence length="218" mass="24722">MNNIVKQNYLQILKTFFLGLIFLAIGSFAGVYLIPYSIKSILNIAFFIVVLFSMFSRKGGFIRSKSSMYIYALILGVLSGSSYVYYFYRLGSGLFISVVIGVVLIFGIAYIIALRSSDENIFRLAPFVWGGIFALFILEILNIFLFRFSTYTLVISAIGIIIYSVYAVIIMKSIQRNCQYGVLSEQEIAVFAYSIFISFLNLLLDLLRFVSIIQSDDR</sequence>
<dbReference type="AlphaFoldDB" id="A0A2S7FB41"/>
<feature type="transmembrane region" description="Helical" evidence="1">
    <location>
        <begin position="12"/>
        <end position="34"/>
    </location>
</feature>
<protein>
    <recommendedName>
        <fullName evidence="4">Inhibitor of apoptosis-promoting Bax1</fullName>
    </recommendedName>
</protein>
<feature type="transmembrane region" description="Helical" evidence="1">
    <location>
        <begin position="190"/>
        <end position="213"/>
    </location>
</feature>
<accession>A0A2S7FB41</accession>
<keyword evidence="1" id="KW-0472">Membrane</keyword>
<evidence type="ECO:0008006" key="4">
    <source>
        <dbReference type="Google" id="ProtNLM"/>
    </source>
</evidence>
<evidence type="ECO:0000256" key="1">
    <source>
        <dbReference type="SAM" id="Phobius"/>
    </source>
</evidence>
<comment type="caution">
    <text evidence="2">The sequence shown here is derived from an EMBL/GenBank/DDBJ whole genome shotgun (WGS) entry which is preliminary data.</text>
</comment>